<sequence>MSGVLVLDSEGLAKAVQRDRELHEWLTAARDADLPVITSAAVLVEVIHPKINDAALKWTLSRLSVEPVTRAVAHSAAALLRAAGLHLSSGSKEHLALHTLPGLRCLVEAVRPGRPMTVAGRDAVDYLCDHCAHTWSSTTSSGWTSQG</sequence>
<organism evidence="1 2">
    <name type="scientific">Streptomyces pilosus</name>
    <dbReference type="NCBI Taxonomy" id="28893"/>
    <lineage>
        <taxon>Bacteria</taxon>
        <taxon>Bacillati</taxon>
        <taxon>Actinomycetota</taxon>
        <taxon>Actinomycetes</taxon>
        <taxon>Kitasatosporales</taxon>
        <taxon>Streptomycetaceae</taxon>
        <taxon>Streptomyces</taxon>
    </lineage>
</organism>
<comment type="caution">
    <text evidence="1">The sequence shown here is derived from an EMBL/GenBank/DDBJ whole genome shotgun (WGS) entry which is preliminary data.</text>
</comment>
<dbReference type="SUPFAM" id="SSF88723">
    <property type="entry name" value="PIN domain-like"/>
    <property type="match status" value="1"/>
</dbReference>
<evidence type="ECO:0000313" key="1">
    <source>
        <dbReference type="EMBL" id="GGQ74016.1"/>
    </source>
</evidence>
<dbReference type="EMBL" id="BMTU01000003">
    <property type="protein sequence ID" value="GGQ74016.1"/>
    <property type="molecule type" value="Genomic_DNA"/>
</dbReference>
<dbReference type="InterPro" id="IPR029060">
    <property type="entry name" value="PIN-like_dom_sf"/>
</dbReference>
<reference evidence="1" key="2">
    <citation type="submission" date="2020-09" db="EMBL/GenBank/DDBJ databases">
        <authorList>
            <person name="Sun Q."/>
            <person name="Ohkuma M."/>
        </authorList>
    </citation>
    <scope>NUCLEOTIDE SEQUENCE</scope>
    <source>
        <strain evidence="1">JCM 4403</strain>
    </source>
</reference>
<reference evidence="1" key="1">
    <citation type="journal article" date="2014" name="Int. J. Syst. Evol. Microbiol.">
        <title>Complete genome sequence of Corynebacterium casei LMG S-19264T (=DSM 44701T), isolated from a smear-ripened cheese.</title>
        <authorList>
            <consortium name="US DOE Joint Genome Institute (JGI-PGF)"/>
            <person name="Walter F."/>
            <person name="Albersmeier A."/>
            <person name="Kalinowski J."/>
            <person name="Ruckert C."/>
        </authorList>
    </citation>
    <scope>NUCLEOTIDE SEQUENCE</scope>
    <source>
        <strain evidence="1">JCM 4403</strain>
    </source>
</reference>
<dbReference type="Proteomes" id="UP000656732">
    <property type="component" value="Unassembled WGS sequence"/>
</dbReference>
<evidence type="ECO:0008006" key="3">
    <source>
        <dbReference type="Google" id="ProtNLM"/>
    </source>
</evidence>
<dbReference type="RefSeq" id="WP_229846743.1">
    <property type="nucleotide sequence ID" value="NZ_BMTE01000010.1"/>
</dbReference>
<name>A0A918EWX7_9ACTN</name>
<evidence type="ECO:0000313" key="2">
    <source>
        <dbReference type="Proteomes" id="UP000656732"/>
    </source>
</evidence>
<accession>A0A918EWX7</accession>
<gene>
    <name evidence="1" type="ORF">GCM10010280_20560</name>
</gene>
<protein>
    <recommendedName>
        <fullName evidence="3">PIN domain-containing protein</fullName>
    </recommendedName>
</protein>
<keyword evidence="2" id="KW-1185">Reference proteome</keyword>
<dbReference type="AlphaFoldDB" id="A0A918EWX7"/>
<proteinExistence type="predicted"/>